<dbReference type="Proteomes" id="UP001607303">
    <property type="component" value="Unassembled WGS sequence"/>
</dbReference>
<evidence type="ECO:0000256" key="1">
    <source>
        <dbReference type="SAM" id="Coils"/>
    </source>
</evidence>
<sequence length="662" mass="78680">MFCIGDEVSFKMIKTKYFYRKPQMLINQINKKNVYQLSVVLPVIEMLDAFTSRKHNLSSDEFCLVLFMKETIDEKNCKSYSNSLKYLVEDVKEIQVPSESLHYEIAELFMTIVRFEFPLRIACEDFIKQKPCYKRNHDLCEIMVITYVLIFQISSLAIKNTMDFFVHFNIDRILNLLSYLIRKKTMDLFYTKSCDVFEESFVQEKIYEPYLFALPGLKALRIYLREEKHRMMAIPKKKTTKPIFMKVLNHVKRTTKCPPPTPENLTVRKSPRKIPNSIYFSSSIEERLNILREANKYQALHLLREANKNAPACSKKRETKLIEVEQKIEKHDICPRKRLPIFKPVEIKQNATSILRECARIANEELKEVSKIQKLVEGNLDPKSIEKLNEERRQREREEEINKIEEKHLIALLTREGAYLAKKSLLNENKTYAQNVREEKKELYHRLEKLRTEHKREMLENVEKCRELEQASKDAYDSMIDEKRQKAAEVSEKSRQLKILLAKQREEEIQRKGQLIKEIKAIQSLRLATRNKEFDPTETSGLGLLCEMSLIELKERLVWVKMKLNEELEKRQFVIQRERERQKNIVKYSKIALDEYKSTKLDINNKKILFDRTNILFILIKLRKSDTRKRENEKALNVTSVSPQVLKLQKKLEERRALRTKI</sequence>
<dbReference type="EMBL" id="JAYRBN010000035">
    <property type="protein sequence ID" value="KAL2747728.1"/>
    <property type="molecule type" value="Genomic_DNA"/>
</dbReference>
<evidence type="ECO:0000313" key="2">
    <source>
        <dbReference type="EMBL" id="KAL2747728.1"/>
    </source>
</evidence>
<evidence type="ECO:0000313" key="3">
    <source>
        <dbReference type="Proteomes" id="UP001607303"/>
    </source>
</evidence>
<dbReference type="PANTHER" id="PTHR34649">
    <property type="entry name" value="CILIA- AND FLAGELLA-ASSOCIATED PROTEIN 99"/>
    <property type="match status" value="1"/>
</dbReference>
<reference evidence="2 3" key="1">
    <citation type="journal article" date="2024" name="Ann. Entomol. Soc. Am.">
        <title>Genomic analyses of the southern and eastern yellowjacket wasps (Hymenoptera: Vespidae) reveal evolutionary signatures of social life.</title>
        <authorList>
            <person name="Catto M.A."/>
            <person name="Caine P.B."/>
            <person name="Orr S.E."/>
            <person name="Hunt B.G."/>
            <person name="Goodisman M.A.D."/>
        </authorList>
    </citation>
    <scope>NUCLEOTIDE SEQUENCE [LARGE SCALE GENOMIC DNA]</scope>
    <source>
        <strain evidence="2">232</strain>
        <tissue evidence="2">Head and thorax</tissue>
    </source>
</reference>
<comment type="caution">
    <text evidence="2">The sequence shown here is derived from an EMBL/GenBank/DDBJ whole genome shotgun (WGS) entry which is preliminary data.</text>
</comment>
<keyword evidence="1" id="KW-0175">Coiled coil</keyword>
<protein>
    <submittedName>
        <fullName evidence="2">Cilia- and flagella-associated protein 99-like</fullName>
    </submittedName>
</protein>
<organism evidence="2 3">
    <name type="scientific">Vespula maculifrons</name>
    <name type="common">Eastern yellow jacket</name>
    <name type="synonym">Wasp</name>
    <dbReference type="NCBI Taxonomy" id="7453"/>
    <lineage>
        <taxon>Eukaryota</taxon>
        <taxon>Metazoa</taxon>
        <taxon>Ecdysozoa</taxon>
        <taxon>Arthropoda</taxon>
        <taxon>Hexapoda</taxon>
        <taxon>Insecta</taxon>
        <taxon>Pterygota</taxon>
        <taxon>Neoptera</taxon>
        <taxon>Endopterygota</taxon>
        <taxon>Hymenoptera</taxon>
        <taxon>Apocrita</taxon>
        <taxon>Aculeata</taxon>
        <taxon>Vespoidea</taxon>
        <taxon>Vespidae</taxon>
        <taxon>Vespinae</taxon>
        <taxon>Vespula</taxon>
    </lineage>
</organism>
<dbReference type="AlphaFoldDB" id="A0ABD2CRI1"/>
<name>A0ABD2CRI1_VESMC</name>
<proteinExistence type="predicted"/>
<dbReference type="InterPro" id="IPR039341">
    <property type="entry name" value="CFAP99"/>
</dbReference>
<feature type="coiled-coil region" evidence="1">
    <location>
        <begin position="385"/>
        <end position="507"/>
    </location>
</feature>
<gene>
    <name evidence="2" type="ORF">V1477_004420</name>
</gene>
<keyword evidence="3" id="KW-1185">Reference proteome</keyword>
<accession>A0ABD2CRI1</accession>
<dbReference type="PANTHER" id="PTHR34649:SF1">
    <property type="entry name" value="CILIA- AND FLAGELLA-ASSOCIATED PROTEIN 99"/>
    <property type="match status" value="1"/>
</dbReference>